<evidence type="ECO:0000256" key="9">
    <source>
        <dbReference type="ARBA" id="ARBA00022960"/>
    </source>
</evidence>
<evidence type="ECO:0000256" key="7">
    <source>
        <dbReference type="ARBA" id="ARBA00022729"/>
    </source>
</evidence>
<dbReference type="SMART" id="SM00936">
    <property type="entry name" value="PBP5_C"/>
    <property type="match status" value="1"/>
</dbReference>
<evidence type="ECO:0000256" key="6">
    <source>
        <dbReference type="ARBA" id="ARBA00022670"/>
    </source>
</evidence>
<dbReference type="SUPFAM" id="SSF56601">
    <property type="entry name" value="beta-lactamase/transpeptidase-like"/>
    <property type="match status" value="1"/>
</dbReference>
<dbReference type="InterPro" id="IPR018044">
    <property type="entry name" value="Peptidase_S11"/>
</dbReference>
<dbReference type="InterPro" id="IPR012338">
    <property type="entry name" value="Beta-lactam/transpept-like"/>
</dbReference>
<gene>
    <name evidence="18" type="ORF">E2626_04805</name>
</gene>
<dbReference type="InterPro" id="IPR015956">
    <property type="entry name" value="Peniciliin-bd_prot_C_sf"/>
</dbReference>
<keyword evidence="11" id="KW-0961">Cell wall biogenesis/degradation</keyword>
<feature type="signal peptide" evidence="16">
    <location>
        <begin position="1"/>
        <end position="22"/>
    </location>
</feature>
<evidence type="ECO:0000256" key="12">
    <source>
        <dbReference type="ARBA" id="ARBA00034000"/>
    </source>
</evidence>
<feature type="active site" description="Acyl-ester intermediate" evidence="13">
    <location>
        <position position="57"/>
    </location>
</feature>
<evidence type="ECO:0000256" key="16">
    <source>
        <dbReference type="SAM" id="SignalP"/>
    </source>
</evidence>
<reference evidence="18 19" key="1">
    <citation type="submission" date="2019-03" db="EMBL/GenBank/DDBJ databases">
        <authorList>
            <person name="Yang Y."/>
        </authorList>
    </citation>
    <scope>NUCLEOTIDE SEQUENCE [LARGE SCALE GENOMIC DNA]</scope>
    <source>
        <strain evidence="18 19">ASL-1</strain>
    </source>
</reference>
<keyword evidence="8" id="KW-0378">Hydrolase</keyword>
<keyword evidence="6" id="KW-0645">Protease</keyword>
<evidence type="ECO:0000256" key="2">
    <source>
        <dbReference type="ARBA" id="ARBA00004752"/>
    </source>
</evidence>
<evidence type="ECO:0000256" key="13">
    <source>
        <dbReference type="PIRSR" id="PIRSR618044-1"/>
    </source>
</evidence>
<proteinExistence type="inferred from homology"/>
<dbReference type="Proteomes" id="UP000297776">
    <property type="component" value="Unassembled WGS sequence"/>
</dbReference>
<comment type="similarity">
    <text evidence="3 15">Belongs to the peptidase S11 family.</text>
</comment>
<name>A0A4Y8LQB8_9BACL</name>
<dbReference type="OrthoDB" id="9791132at2"/>
<feature type="domain" description="Peptidase S11 D-Ala-D-Ala carboxypeptidase A C-terminal" evidence="17">
    <location>
        <begin position="272"/>
        <end position="362"/>
    </location>
</feature>
<organism evidence="18 19">
    <name type="scientific">Jeotgalibacillus salarius</name>
    <dbReference type="NCBI Taxonomy" id="546023"/>
    <lineage>
        <taxon>Bacteria</taxon>
        <taxon>Bacillati</taxon>
        <taxon>Bacillota</taxon>
        <taxon>Bacilli</taxon>
        <taxon>Bacillales</taxon>
        <taxon>Caryophanaceae</taxon>
        <taxon>Jeotgalibacillus</taxon>
    </lineage>
</organism>
<dbReference type="Pfam" id="PF00768">
    <property type="entry name" value="Peptidase_S11"/>
    <property type="match status" value="1"/>
</dbReference>
<comment type="function">
    <text evidence="1">Removes C-terminal D-alanyl residues from sugar-peptide cell wall precursors.</text>
</comment>
<evidence type="ECO:0000256" key="3">
    <source>
        <dbReference type="ARBA" id="ARBA00007164"/>
    </source>
</evidence>
<evidence type="ECO:0000256" key="5">
    <source>
        <dbReference type="ARBA" id="ARBA00022645"/>
    </source>
</evidence>
<evidence type="ECO:0000256" key="14">
    <source>
        <dbReference type="PIRSR" id="PIRSR618044-2"/>
    </source>
</evidence>
<comment type="caution">
    <text evidence="18">The sequence shown here is derived from an EMBL/GenBank/DDBJ whole genome shotgun (WGS) entry which is preliminary data.</text>
</comment>
<dbReference type="SUPFAM" id="SSF69189">
    <property type="entry name" value="Penicillin-binding protein associated domain"/>
    <property type="match status" value="1"/>
</dbReference>
<keyword evidence="19" id="KW-1185">Reference proteome</keyword>
<evidence type="ECO:0000256" key="11">
    <source>
        <dbReference type="ARBA" id="ARBA00023316"/>
    </source>
</evidence>
<evidence type="ECO:0000259" key="17">
    <source>
        <dbReference type="SMART" id="SM00936"/>
    </source>
</evidence>
<evidence type="ECO:0000256" key="1">
    <source>
        <dbReference type="ARBA" id="ARBA00003217"/>
    </source>
</evidence>
<dbReference type="GO" id="GO:0008360">
    <property type="term" value="P:regulation of cell shape"/>
    <property type="evidence" value="ECO:0007669"/>
    <property type="project" value="UniProtKB-KW"/>
</dbReference>
<evidence type="ECO:0000256" key="8">
    <source>
        <dbReference type="ARBA" id="ARBA00022801"/>
    </source>
</evidence>
<dbReference type="GO" id="GO:0009252">
    <property type="term" value="P:peptidoglycan biosynthetic process"/>
    <property type="evidence" value="ECO:0007669"/>
    <property type="project" value="UniProtKB-UniPathway"/>
</dbReference>
<feature type="binding site" evidence="14">
    <location>
        <position position="222"/>
    </location>
    <ligand>
        <name>substrate</name>
    </ligand>
</feature>
<dbReference type="GO" id="GO:0006508">
    <property type="term" value="P:proteolysis"/>
    <property type="evidence" value="ECO:0007669"/>
    <property type="project" value="UniProtKB-KW"/>
</dbReference>
<feature type="active site" evidence="13">
    <location>
        <position position="117"/>
    </location>
</feature>
<feature type="chain" id="PRO_5021209966" description="serine-type D-Ala-D-Ala carboxypeptidase" evidence="16">
    <location>
        <begin position="23"/>
        <end position="380"/>
    </location>
</feature>
<keyword evidence="7 16" id="KW-0732">Signal</keyword>
<dbReference type="PANTHER" id="PTHR21581">
    <property type="entry name" value="D-ALANYL-D-ALANINE CARBOXYPEPTIDASE"/>
    <property type="match status" value="1"/>
</dbReference>
<dbReference type="Pfam" id="PF07943">
    <property type="entry name" value="PBP5_C"/>
    <property type="match status" value="1"/>
</dbReference>
<dbReference type="InterPro" id="IPR037167">
    <property type="entry name" value="Peptidase_S11_C_sf"/>
</dbReference>
<comment type="pathway">
    <text evidence="2">Cell wall biogenesis; peptidoglycan biosynthesis.</text>
</comment>
<evidence type="ECO:0000313" key="19">
    <source>
        <dbReference type="Proteomes" id="UP000297776"/>
    </source>
</evidence>
<dbReference type="EC" id="3.4.16.4" evidence="4"/>
<evidence type="ECO:0000256" key="4">
    <source>
        <dbReference type="ARBA" id="ARBA00012448"/>
    </source>
</evidence>
<dbReference type="GO" id="GO:0071555">
    <property type="term" value="P:cell wall organization"/>
    <property type="evidence" value="ECO:0007669"/>
    <property type="project" value="UniProtKB-KW"/>
</dbReference>
<sequence length="380" mass="42464">MKKLLCLSCFIMFFCLHSQSSAAELNLEDVKSGILVDADTGMVLFERSSKEQLPPASMTKIGTLLLIMEEIENGRLTWEEEVTTSSFAAGMGGSQIYLKQGEKMTVKELVKAISIASANDASVAMAEHISGTEEAFLKQLNNRVSELGLKDTQFKNVTGLPEEGHVSSAYDMAMLARELLEYEEITDFTGTYDDYLRQETDPFWLVNTNKLIKSYPGADGLKTGYTSEAKYCLTATAKRGDMRLITVIFGAQSSQERNQLTAEMLNYGFTNYVTKTFNKQGEKLAEVIVNKGTPEKIEAVLENSLQVVEKKNENATYNRKVVMQKNLKAPLKQSEIIGYVKVLKDDAEVSRGLLVSKQPVERSSWSALFMRTWKKSFFAN</sequence>
<accession>A0A4Y8LQB8</accession>
<dbReference type="AlphaFoldDB" id="A0A4Y8LQB8"/>
<keyword evidence="9" id="KW-0133">Cell shape</keyword>
<dbReference type="UniPathway" id="UPA00219"/>
<comment type="catalytic activity">
    <reaction evidence="12">
        <text>Preferential cleavage: (Ac)2-L-Lys-D-Ala-|-D-Ala. Also transpeptidation of peptidyl-alanyl moieties that are N-acyl substituents of D-alanine.</text>
        <dbReference type="EC" id="3.4.16.4"/>
    </reaction>
</comment>
<dbReference type="PRINTS" id="PR00725">
    <property type="entry name" value="DADACBPTASE1"/>
</dbReference>
<dbReference type="InterPro" id="IPR001967">
    <property type="entry name" value="Peptidase_S11_N"/>
</dbReference>
<evidence type="ECO:0000256" key="10">
    <source>
        <dbReference type="ARBA" id="ARBA00022984"/>
    </source>
</evidence>
<dbReference type="EMBL" id="SORX01000002">
    <property type="protein sequence ID" value="TFE03137.1"/>
    <property type="molecule type" value="Genomic_DNA"/>
</dbReference>
<feature type="active site" description="Proton acceptor" evidence="13">
    <location>
        <position position="60"/>
    </location>
</feature>
<dbReference type="InterPro" id="IPR012907">
    <property type="entry name" value="Peptidase_S11_C"/>
</dbReference>
<dbReference type="GO" id="GO:0009002">
    <property type="term" value="F:serine-type D-Ala-D-Ala carboxypeptidase activity"/>
    <property type="evidence" value="ECO:0007669"/>
    <property type="project" value="UniProtKB-EC"/>
</dbReference>
<protein>
    <recommendedName>
        <fullName evidence="4">serine-type D-Ala-D-Ala carboxypeptidase</fullName>
        <ecNumber evidence="4">3.4.16.4</ecNumber>
    </recommendedName>
</protein>
<keyword evidence="5 18" id="KW-0121">Carboxypeptidase</keyword>
<evidence type="ECO:0000313" key="18">
    <source>
        <dbReference type="EMBL" id="TFE03137.1"/>
    </source>
</evidence>
<dbReference type="Gene3D" id="2.60.410.10">
    <property type="entry name" value="D-Ala-D-Ala carboxypeptidase, C-terminal domain"/>
    <property type="match status" value="1"/>
</dbReference>
<keyword evidence="10" id="KW-0573">Peptidoglycan synthesis</keyword>
<evidence type="ECO:0000256" key="15">
    <source>
        <dbReference type="RuleBase" id="RU004016"/>
    </source>
</evidence>
<dbReference type="Gene3D" id="3.40.710.10">
    <property type="entry name" value="DD-peptidase/beta-lactamase superfamily"/>
    <property type="match status" value="1"/>
</dbReference>
<dbReference type="PANTHER" id="PTHR21581:SF6">
    <property type="entry name" value="TRAFFICKING PROTEIN PARTICLE COMPLEX SUBUNIT 12"/>
    <property type="match status" value="1"/>
</dbReference>